<name>A0ABZ1HD88_STRPH</name>
<protein>
    <submittedName>
        <fullName evidence="3">Alpha/beta hydrolase</fullName>
    </submittedName>
</protein>
<dbReference type="Pfam" id="PF07859">
    <property type="entry name" value="Abhydrolase_3"/>
    <property type="match status" value="1"/>
</dbReference>
<evidence type="ECO:0000313" key="4">
    <source>
        <dbReference type="Proteomes" id="UP001340816"/>
    </source>
</evidence>
<keyword evidence="4" id="KW-1185">Reference proteome</keyword>
<dbReference type="InterPro" id="IPR029058">
    <property type="entry name" value="AB_hydrolase_fold"/>
</dbReference>
<evidence type="ECO:0000313" key="3">
    <source>
        <dbReference type="EMBL" id="WSD16559.1"/>
    </source>
</evidence>
<dbReference type="RefSeq" id="WP_266761627.1">
    <property type="nucleotide sequence ID" value="NZ_CP109135.1"/>
</dbReference>
<dbReference type="Proteomes" id="UP001340816">
    <property type="component" value="Chromosome"/>
</dbReference>
<dbReference type="EMBL" id="CP109135">
    <property type="protein sequence ID" value="WSD16559.1"/>
    <property type="molecule type" value="Genomic_DNA"/>
</dbReference>
<organism evidence="3 4">
    <name type="scientific">Streptomyces phaeochromogenes</name>
    <dbReference type="NCBI Taxonomy" id="1923"/>
    <lineage>
        <taxon>Bacteria</taxon>
        <taxon>Bacillati</taxon>
        <taxon>Actinomycetota</taxon>
        <taxon>Actinomycetes</taxon>
        <taxon>Kitasatosporales</taxon>
        <taxon>Streptomycetaceae</taxon>
        <taxon>Streptomyces</taxon>
        <taxon>Streptomyces phaeochromogenes group</taxon>
    </lineage>
</organism>
<dbReference type="InterPro" id="IPR013094">
    <property type="entry name" value="AB_hydrolase_3"/>
</dbReference>
<evidence type="ECO:0000256" key="1">
    <source>
        <dbReference type="ARBA" id="ARBA00022801"/>
    </source>
</evidence>
<keyword evidence="1 3" id="KW-0378">Hydrolase</keyword>
<evidence type="ECO:0000259" key="2">
    <source>
        <dbReference type="Pfam" id="PF07859"/>
    </source>
</evidence>
<accession>A0ABZ1HD88</accession>
<dbReference type="GO" id="GO:0016787">
    <property type="term" value="F:hydrolase activity"/>
    <property type="evidence" value="ECO:0007669"/>
    <property type="project" value="UniProtKB-KW"/>
</dbReference>
<dbReference type="PANTHER" id="PTHR48081:SF8">
    <property type="entry name" value="ALPHA_BETA HYDROLASE FOLD-3 DOMAIN-CONTAINING PROTEIN-RELATED"/>
    <property type="match status" value="1"/>
</dbReference>
<dbReference type="Gene3D" id="3.40.50.1820">
    <property type="entry name" value="alpha/beta hydrolase"/>
    <property type="match status" value="1"/>
</dbReference>
<proteinExistence type="predicted"/>
<dbReference type="SUPFAM" id="SSF53474">
    <property type="entry name" value="alpha/beta-Hydrolases"/>
    <property type="match status" value="1"/>
</dbReference>
<sequence length="305" mass="32631">MSEHAAVELSPEAIQFAEWLATGANPPSELDAARIQAEQVHLAAREPEGVTYREVDAGGVLGIWCEPVDAHADHVLLHTHAGGSVLASAHVDRKLAGHIAKAAGAPVLVLDFRRAPEHKYPAQVDDAEAAFNWLLSEGYEPGNIITIGHSIGGFIAVALALRLRDKKQPLPGAIVSISPWCDLEIANETITANAETDKILSKDLLEFFRDAWIGGTGVEFTDTRINLNRADLSGLPPTLVSWGTYEVLAGEDEEFAARVKDAGIDTATVVVPGGQHSYVYGAGRVPETDTAIAQIGAWVREKTKI</sequence>
<feature type="domain" description="Alpha/beta hydrolase fold-3" evidence="2">
    <location>
        <begin position="76"/>
        <end position="279"/>
    </location>
</feature>
<gene>
    <name evidence="3" type="ORF">OHB35_26785</name>
</gene>
<dbReference type="InterPro" id="IPR050300">
    <property type="entry name" value="GDXG_lipolytic_enzyme"/>
</dbReference>
<reference evidence="3 4" key="1">
    <citation type="submission" date="2022-10" db="EMBL/GenBank/DDBJ databases">
        <title>The complete genomes of actinobacterial strains from the NBC collection.</title>
        <authorList>
            <person name="Joergensen T.S."/>
            <person name="Alvarez Arevalo M."/>
            <person name="Sterndorff E.B."/>
            <person name="Faurdal D."/>
            <person name="Vuksanovic O."/>
            <person name="Mourched A.-S."/>
            <person name="Charusanti P."/>
            <person name="Shaw S."/>
            <person name="Blin K."/>
            <person name="Weber T."/>
        </authorList>
    </citation>
    <scope>NUCLEOTIDE SEQUENCE [LARGE SCALE GENOMIC DNA]</scope>
    <source>
        <strain evidence="3 4">NBC 01752</strain>
    </source>
</reference>
<dbReference type="PANTHER" id="PTHR48081">
    <property type="entry name" value="AB HYDROLASE SUPERFAMILY PROTEIN C4A8.06C"/>
    <property type="match status" value="1"/>
</dbReference>